<protein>
    <recommendedName>
        <fullName evidence="4">Zinc finger PHD-type domain-containing protein</fullName>
    </recommendedName>
</protein>
<organism evidence="2 3">
    <name type="scientific">Salinomyces thailandicus</name>
    <dbReference type="NCBI Taxonomy" id="706561"/>
    <lineage>
        <taxon>Eukaryota</taxon>
        <taxon>Fungi</taxon>
        <taxon>Dikarya</taxon>
        <taxon>Ascomycota</taxon>
        <taxon>Pezizomycotina</taxon>
        <taxon>Dothideomycetes</taxon>
        <taxon>Dothideomycetidae</taxon>
        <taxon>Mycosphaerellales</taxon>
        <taxon>Teratosphaeriaceae</taxon>
        <taxon>Salinomyces</taxon>
    </lineage>
</organism>
<feature type="compositionally biased region" description="Basic and acidic residues" evidence="1">
    <location>
        <begin position="759"/>
        <end position="790"/>
    </location>
</feature>
<gene>
    <name evidence="2" type="ORF">B0A50_06655</name>
</gene>
<evidence type="ECO:0000256" key="1">
    <source>
        <dbReference type="SAM" id="MobiDB-lite"/>
    </source>
</evidence>
<name>A0A4U0TQV9_9PEZI</name>
<dbReference type="EMBL" id="NAJL01000043">
    <property type="protein sequence ID" value="TKA24498.1"/>
    <property type="molecule type" value="Genomic_DNA"/>
</dbReference>
<feature type="region of interest" description="Disordered" evidence="1">
    <location>
        <begin position="444"/>
        <end position="470"/>
    </location>
</feature>
<dbReference type="Gene3D" id="3.30.40.10">
    <property type="entry name" value="Zinc/RING finger domain, C3HC4 (zinc finger)"/>
    <property type="match status" value="1"/>
</dbReference>
<feature type="region of interest" description="Disordered" evidence="1">
    <location>
        <begin position="1"/>
        <end position="32"/>
    </location>
</feature>
<reference evidence="2 3" key="1">
    <citation type="submission" date="2017-03" db="EMBL/GenBank/DDBJ databases">
        <title>Genomes of endolithic fungi from Antarctica.</title>
        <authorList>
            <person name="Coleine C."/>
            <person name="Masonjones S."/>
            <person name="Stajich J.E."/>
        </authorList>
    </citation>
    <scope>NUCLEOTIDE SEQUENCE [LARGE SCALE GENOMIC DNA]</scope>
    <source>
        <strain evidence="2 3">CCFEE 6315</strain>
    </source>
</reference>
<feature type="compositionally biased region" description="Basic residues" evidence="1">
    <location>
        <begin position="449"/>
        <end position="458"/>
    </location>
</feature>
<sequence>MDSLRDDEDFAAVYEHTPRSPTPVKIKTEEEQDADDAYLDSILEGHDGEEVPESIDLTAEHVPPLTPAPRPLPTSTLPGLTINLAIRPSLHSAGADRWQTQQSSAFVKKTALAPPAPAAVSQTPEVAALPSAGPPEAAALPMHGLSMKSSEQLPHSLPEPRALEPDGRPSATICFSSVLINQPYRHHLTCGHSIEWPDIRKCGKNCELSSVKGAGLKPKSAQHACSDVSCRKMAERRNKTLVQKKKKPAAGTAMPQPRPIMPKLVYVPGLSKEADANRQIKQEEAATDMFDQMQVREPTASTGGTLGRGKAPAPMPQLSSARKRAETIDPEAETHLFNHVMRGLKTRGAERILAKSERVKKSLQIDCNPTLLGTVTPGGRRALRSRHVQEDTDMVDVAKAAVPRELRNLETAGTDKLSYGTATQKAHRFLHDFEDQDAYKAAQAELAKQSKRKGKSRQHTPETYGITIDRGSDFHNFPADQLHSMQKAKAMSQSSDVKMTETHCVCASTPDETLCLCTRCGDYFHPGCVGKGLQPKTAYRGTNAWYLKVRDAEKQRQSLQPFTCESCDEKAAKSRSGPPGGDMTSAHDSATHRAFRRRNPGMSYNDDIRYEQQYQSDLVLFGIGDERAADKAFGAPTGKPDPLSVWESETRASNRKLVTIQDKLISRPAEVAKMIKRQPVPCHINTNLICSFRLCRRPIHGAYYFCTRCFEYEKAGESSVGHERPVCLECIETYQLCHGSTAHRFRIWHAAMDLEDEKTVKRAEKRKVDDEEERMHGREVARPAKMRRGEVDEDAMVE</sequence>
<evidence type="ECO:0000313" key="3">
    <source>
        <dbReference type="Proteomes" id="UP000308549"/>
    </source>
</evidence>
<feature type="region of interest" description="Disordered" evidence="1">
    <location>
        <begin position="759"/>
        <end position="798"/>
    </location>
</feature>
<dbReference type="Proteomes" id="UP000308549">
    <property type="component" value="Unassembled WGS sequence"/>
</dbReference>
<dbReference type="InterPro" id="IPR013083">
    <property type="entry name" value="Znf_RING/FYVE/PHD"/>
</dbReference>
<evidence type="ECO:0000313" key="2">
    <source>
        <dbReference type="EMBL" id="TKA24498.1"/>
    </source>
</evidence>
<proteinExistence type="predicted"/>
<keyword evidence="3" id="KW-1185">Reference proteome</keyword>
<evidence type="ECO:0008006" key="4">
    <source>
        <dbReference type="Google" id="ProtNLM"/>
    </source>
</evidence>
<feature type="compositionally biased region" description="Acidic residues" evidence="1">
    <location>
        <begin position="1"/>
        <end position="10"/>
    </location>
</feature>
<dbReference type="AlphaFoldDB" id="A0A4U0TQV9"/>
<comment type="caution">
    <text evidence="2">The sequence shown here is derived from an EMBL/GenBank/DDBJ whole genome shotgun (WGS) entry which is preliminary data.</text>
</comment>
<feature type="region of interest" description="Disordered" evidence="1">
    <location>
        <begin position="116"/>
        <end position="168"/>
    </location>
</feature>
<feature type="region of interest" description="Disordered" evidence="1">
    <location>
        <begin position="299"/>
        <end position="320"/>
    </location>
</feature>
<dbReference type="InterPro" id="IPR011011">
    <property type="entry name" value="Znf_FYVE_PHD"/>
</dbReference>
<accession>A0A4U0TQV9</accession>
<dbReference type="SUPFAM" id="SSF57903">
    <property type="entry name" value="FYVE/PHD zinc finger"/>
    <property type="match status" value="1"/>
</dbReference>
<feature type="region of interest" description="Disordered" evidence="1">
    <location>
        <begin position="570"/>
        <end position="599"/>
    </location>
</feature>